<reference evidence="3" key="1">
    <citation type="submission" date="2020-10" db="EMBL/GenBank/DDBJ databases">
        <title>Taxonomic study of unclassified bacteria belonging to the class Ktedonobacteria.</title>
        <authorList>
            <person name="Yabe S."/>
            <person name="Wang C.M."/>
            <person name="Zheng Y."/>
            <person name="Sakai Y."/>
            <person name="Cavaletti L."/>
            <person name="Monciardini P."/>
            <person name="Donadio S."/>
        </authorList>
    </citation>
    <scope>NUCLEOTIDE SEQUENCE</scope>
    <source>
        <strain evidence="3">ID150040</strain>
    </source>
</reference>
<evidence type="ECO:0000259" key="2">
    <source>
        <dbReference type="Pfam" id="PF13240"/>
    </source>
</evidence>
<evidence type="ECO:0000313" key="4">
    <source>
        <dbReference type="Proteomes" id="UP000597444"/>
    </source>
</evidence>
<name>A0A8J3INA6_9CHLR</name>
<dbReference type="Proteomes" id="UP000597444">
    <property type="component" value="Unassembled WGS sequence"/>
</dbReference>
<feature type="domain" description="Zinc-ribbon" evidence="2">
    <location>
        <begin position="184"/>
        <end position="203"/>
    </location>
</feature>
<accession>A0A8J3INA6</accession>
<feature type="compositionally biased region" description="Basic and acidic residues" evidence="1">
    <location>
        <begin position="253"/>
        <end position="262"/>
    </location>
</feature>
<feature type="region of interest" description="Disordered" evidence="1">
    <location>
        <begin position="217"/>
        <end position="273"/>
    </location>
</feature>
<dbReference type="Pfam" id="PF13240">
    <property type="entry name" value="Zn_Ribbon_1"/>
    <property type="match status" value="1"/>
</dbReference>
<feature type="region of interest" description="Disordered" evidence="1">
    <location>
        <begin position="93"/>
        <end position="154"/>
    </location>
</feature>
<gene>
    <name evidence="3" type="ORF">KSF_055810</name>
</gene>
<feature type="compositionally biased region" description="Polar residues" evidence="1">
    <location>
        <begin position="93"/>
        <end position="105"/>
    </location>
</feature>
<dbReference type="InterPro" id="IPR026870">
    <property type="entry name" value="Zinc_ribbon_dom"/>
</dbReference>
<evidence type="ECO:0000256" key="1">
    <source>
        <dbReference type="SAM" id="MobiDB-lite"/>
    </source>
</evidence>
<keyword evidence="4" id="KW-1185">Reference proteome</keyword>
<comment type="caution">
    <text evidence="3">The sequence shown here is derived from an EMBL/GenBank/DDBJ whole genome shotgun (WGS) entry which is preliminary data.</text>
</comment>
<dbReference type="AlphaFoldDB" id="A0A8J3INA6"/>
<sequence>MSNIWESMQRGLEKASHEAARIGRIQRLRSTVDNLSRQLTTQNNLLVTRTMEVFAAGQLTQSELLPVCQDLAILRQQLDQAQHELKLLLNQGSVHPQSSTGQTPTGPNPITGGEIAPTVPIPLMPSALTAPPPPGYSTVENTIPAPVPPPPPGVQPPTVSALDTLLLNTNNPPPPPGVPTTTRCPQCQAELIPGNTYCPNCGSYIESSAVQHLPTVRSGFYPTGQETTRSESTEAEQPTVYTPETPPPPPHVADLETVRGEEPEGQQAKDGGH</sequence>
<dbReference type="EMBL" id="BNJK01000001">
    <property type="protein sequence ID" value="GHO95533.1"/>
    <property type="molecule type" value="Genomic_DNA"/>
</dbReference>
<organism evidence="3 4">
    <name type="scientific">Reticulibacter mediterranei</name>
    <dbReference type="NCBI Taxonomy" id="2778369"/>
    <lineage>
        <taxon>Bacteria</taxon>
        <taxon>Bacillati</taxon>
        <taxon>Chloroflexota</taxon>
        <taxon>Ktedonobacteria</taxon>
        <taxon>Ktedonobacterales</taxon>
        <taxon>Reticulibacteraceae</taxon>
        <taxon>Reticulibacter</taxon>
    </lineage>
</organism>
<feature type="compositionally biased region" description="Pro residues" evidence="1">
    <location>
        <begin position="145"/>
        <end position="154"/>
    </location>
</feature>
<dbReference type="RefSeq" id="WP_220206205.1">
    <property type="nucleotide sequence ID" value="NZ_BNJK01000001.1"/>
</dbReference>
<protein>
    <recommendedName>
        <fullName evidence="2">Zinc-ribbon domain-containing protein</fullName>
    </recommendedName>
</protein>
<evidence type="ECO:0000313" key="3">
    <source>
        <dbReference type="EMBL" id="GHO95533.1"/>
    </source>
</evidence>
<proteinExistence type="predicted"/>